<feature type="domain" description="DUF11" evidence="1">
    <location>
        <begin position="889"/>
        <end position="988"/>
    </location>
</feature>
<accession>A0ABX8RCT6</accession>
<dbReference type="RefSeq" id="WP_218282960.1">
    <property type="nucleotide sequence ID" value="NZ_CP078093.1"/>
</dbReference>
<evidence type="ECO:0000313" key="2">
    <source>
        <dbReference type="EMBL" id="QXM06264.1"/>
    </source>
</evidence>
<dbReference type="PANTHER" id="PTHR34819">
    <property type="entry name" value="LARGE CYSTEINE-RICH PERIPLASMIC PROTEIN OMCB"/>
    <property type="match status" value="1"/>
</dbReference>
<dbReference type="PANTHER" id="PTHR34819:SF3">
    <property type="entry name" value="CELL SURFACE PROTEIN"/>
    <property type="match status" value="1"/>
</dbReference>
<dbReference type="InterPro" id="IPR001434">
    <property type="entry name" value="OmcB-like_DUF11"/>
</dbReference>
<evidence type="ECO:0000259" key="1">
    <source>
        <dbReference type="Pfam" id="PF01345"/>
    </source>
</evidence>
<feature type="domain" description="DUF11" evidence="1">
    <location>
        <begin position="2274"/>
        <end position="2368"/>
    </location>
</feature>
<dbReference type="InterPro" id="IPR051172">
    <property type="entry name" value="Chlamydia_OmcB"/>
</dbReference>
<reference evidence="2" key="1">
    <citation type="submission" date="2021-07" db="EMBL/GenBank/DDBJ databases">
        <title>Complete genome sequence of Crassaminicella sp. 143-21, isolated from a deep-sea hydrothermal vent.</title>
        <authorList>
            <person name="Li X."/>
        </authorList>
    </citation>
    <scope>NUCLEOTIDE SEQUENCE</scope>
    <source>
        <strain evidence="2">143-21</strain>
    </source>
</reference>
<evidence type="ECO:0000313" key="3">
    <source>
        <dbReference type="Proteomes" id="UP000886818"/>
    </source>
</evidence>
<gene>
    <name evidence="2" type="ORF">KVH43_00005</name>
</gene>
<keyword evidence="3" id="KW-1185">Reference proteome</keyword>
<proteinExistence type="predicted"/>
<dbReference type="EMBL" id="CP078093">
    <property type="protein sequence ID" value="QXM06264.1"/>
    <property type="molecule type" value="Genomic_DNA"/>
</dbReference>
<feature type="domain" description="DUF11" evidence="1">
    <location>
        <begin position="1433"/>
        <end position="1533"/>
    </location>
</feature>
<feature type="domain" description="DUF11" evidence="1">
    <location>
        <begin position="598"/>
        <end position="703"/>
    </location>
</feature>
<dbReference type="Proteomes" id="UP000886818">
    <property type="component" value="Chromosome"/>
</dbReference>
<dbReference type="Pfam" id="PF01345">
    <property type="entry name" value="DUF11"/>
    <property type="match status" value="5"/>
</dbReference>
<dbReference type="InterPro" id="IPR047589">
    <property type="entry name" value="DUF11_rpt"/>
</dbReference>
<dbReference type="NCBIfam" id="TIGR01451">
    <property type="entry name" value="B_ant_repeat"/>
    <property type="match status" value="7"/>
</dbReference>
<feature type="domain" description="DUF11" evidence="1">
    <location>
        <begin position="1988"/>
        <end position="2085"/>
    </location>
</feature>
<protein>
    <recommendedName>
        <fullName evidence="1">DUF11 domain-containing protein</fullName>
    </recommendedName>
</protein>
<organism evidence="2 3">
    <name type="scientific">Crassaminicella indica</name>
    <dbReference type="NCBI Taxonomy" id="2855394"/>
    <lineage>
        <taxon>Bacteria</taxon>
        <taxon>Bacillati</taxon>
        <taxon>Bacillota</taxon>
        <taxon>Clostridia</taxon>
        <taxon>Eubacteriales</taxon>
        <taxon>Clostridiaceae</taxon>
        <taxon>Crassaminicella</taxon>
    </lineage>
</organism>
<name>A0ABX8RCT6_9CLOT</name>
<sequence>MSISATNFILNLSPNPSKAVIGMNTNLDLLFSNTSTTERGYNLTLEATLPDGISFIDSSITPTSIINNPTGTITLQWINIKDLAPNEINYKIVLILKADENFRETGLPVPFDVPLTSIDIHATIDTLPRGNDDSGNEKIIKTASENFIPLRYDLLKSAPSKMPKGAGLVSPSKYPRWPYQYKLTIMNNSRTPSSVTLLDHLPNGVRYLGNLNVTGPDAPVLSNPTIIVPTGPESQDFVTLDWGSIELSANSVNTISFNAAIWDNYTVNGIENSGSKIPHRTPLENIATLDGLSGPIQSIVKTNAMDATINKSIDRNITDVGEINTYTLTYRINQYDNISSFVITDTIGNGQSYNHGSASIIPDSITVHPNGTTTLTWNLGLLITETTGNITFTTTVNTNYSTGNPVASGDTLFNNTNITGINQTTSTAAPDYSSANTSIKKPHIKKEILNYYYKDGTIKAFDVAAPLDQVEFRITYSSNNIKASQLNIEIDEYAPLNMGPLTASLPIIYNSTFPGPFSPFTVSPNGLRWKLGTTPGNNTWTATFKVPVKDIEFVGAKNNLAKLAGENTPGFAYSNRDQIKVNFGKPNIKFKKEVTGPNVNAIKAGETYTYTITISNPQNSEGTVVDAFEMDLTDIIPDDLTFNGIFNVIGTASYTTPIFSGQNVSMTIKKLAPDENLTFNFEVTVDSTIASGKILKNQAILQRPYSQPDRSYQYTGSPFKSSTTLKTEGIQLNKLITPMFAKIGDKVTYIVQATVPLGTTAYDIELIDEFQASTQSFILGSAKINNSSVIPSVSSGVVAFPKINFIDATTKEVLITYSFDVRIINGTHISPFIEEQINKATIQWNFKEGEPAVPVSISEPLQVRTPNLRGIKQQRNVTKNTHFKTHRLDYEVGDVIEYLISITNDGAEKAFDAVIIDHLEPFLSFKAGSIITTKGSASEAGGTITWNIPVLEIDETATLIFSVDTLSGVAAGKTILDNATYTYNTNNNSFGIEFGPDKTNTVHLISPFVSILKTSSISEGEIGDDITYSIKLTVPNGTIAYTPKIQDMLPLSQDYIGPASRQELPNPPTTITPISLNPITFDSPTIDASSGEKVVIYKFIARIVDSTHNQPFTEIQTNYSQIQWAIRPEGPLSRIKKSSINITAKTPNITVIKEQKKASDTNYTTNHLSALPNEEIHYRLTINSNGATTAYKVKVVDVLNEFFEYDRTILGPSPIITGNTIEWNIGNIDTKDTFIIEFAVKIKPGIGAGAQIPNQVKVFYDSNTINAITYHASSNKVLIDIPPLQFEKSADKSIAALGDEITYTLKVIIPDGVNAYNVVIKDTIPFCQEYKPSSWSPGTPIVSPSLKEIVFNESTSPLIGTKEYTFKTIVKCDRVEIQTNHSQISWNILPSGPQAPPISSFVDVTVKNPNIQVTKEQSIHATGPFTKDLIKGIKANDTIYYKITLENIGQTPAYNIITTDLLDNNLIYMGPVGNYLGTITPDPPTGNPNGTIMWTLPVLEAGSSTSFIFQVNIVSGFITGSNVINQASTKYDTSIDHPVTIGPILSNQVGFEFISPTISKTVKDDIKFLGDIITYTIEINIPDGGIAHDAQVKDLLPLDQSYVADSLRKNGSKIIPYSTSPLIFEAAKDLTGTIIYTFEAQIDSMSSTPQDKQTNEAILTWRTKPSSPLSTIADTTNVYVTNSDISISKAQRNFTADNSSPFTTNPIQVSVGDVIHYQFTVENLNPNYPIYNVKIKDPLNSLLKYLQPIEPFPPGIIIHTGEPQGGEVTWNIEHIPPFGKYRAIIALEILPGAGAQSTILNTSSATFSAVQEPPVLIYGPKVSNTLSAQLPSLQIEKNVSKTTVEIGEIIKYTLSLTVPYGTIAYNVIVQDLLPPQQIYIGEATKNGSPVFPTIDGQKITFAQEALIDASSNIKNIIYTFKARVIKGNTSFPYTETQINHVTTNWHIDPNGTPALPVTNSKAIVVNNPFFFIGKEQRNVTKKTAFDTNELAVEVGDILEFKLVAHNFGKASAYNVIITDILSSFDQYIEVVSISSGKVDFDSSSNTIIWTIDILPPQSVEFFIFKIKILGGVSAGGSDTNIATAFYDTNKATPITVGPFESNKVIHRYPNILITKTADSKNVIIGDIITYTVRFTLPNGTIALNGQFTDTLPIGQVYYDYATLNGKPIEPVEVNGQFIAFPIIPYSYAKEKDLTFTYQFLAKVISVDVNPITLIETQTNEAVGKWFLNPSTSAQPVNALKNIYATNSKIEIKKLQRNVSKCGHFTTEPIPGNKKNIIEYSITIDNTSPNTVYNIITEDNLSPQLQFISPISVPIGTLTHSNGTITWSIPSLTANNSVTAIFSVKIIATKTPIINYATSSFHITPTDPNIFFSNPSNITVIRTDNCTAVFTIGLNIKISTQKNVDLLIPTHGYCKLLEDQHKHHNNK</sequence>